<evidence type="ECO:0000256" key="1">
    <source>
        <dbReference type="ARBA" id="ARBA00022448"/>
    </source>
</evidence>
<evidence type="ECO:0000256" key="7">
    <source>
        <dbReference type="PIRSR" id="PIRSR000027-2"/>
    </source>
</evidence>
<feature type="binding site" description="covalent" evidence="7">
    <location>
        <position position="145"/>
    </location>
    <ligand>
        <name>heme c</name>
        <dbReference type="ChEBI" id="CHEBI:61717"/>
    </ligand>
</feature>
<accession>D9SCP3</accession>
<dbReference type="KEGG" id="gca:Galf_2627"/>
<dbReference type="eggNOG" id="COG3909">
    <property type="taxonomic scope" value="Bacteria"/>
</dbReference>
<evidence type="ECO:0000256" key="3">
    <source>
        <dbReference type="ARBA" id="ARBA00022723"/>
    </source>
</evidence>
<evidence type="ECO:0000313" key="10">
    <source>
        <dbReference type="Proteomes" id="UP000001235"/>
    </source>
</evidence>
<dbReference type="HOGENOM" id="CLU_106713_4_0_4"/>
<dbReference type="InterPro" id="IPR012127">
    <property type="entry name" value="Cyt_c_prime"/>
</dbReference>
<dbReference type="GO" id="GO:0022900">
    <property type="term" value="P:electron transport chain"/>
    <property type="evidence" value="ECO:0007669"/>
    <property type="project" value="InterPro"/>
</dbReference>
<feature type="chain" id="PRO_5003127982" evidence="8">
    <location>
        <begin position="25"/>
        <end position="154"/>
    </location>
</feature>
<organism evidence="9 10">
    <name type="scientific">Gallionella capsiferriformans (strain ES-2)</name>
    <name type="common">Gallionella ferruginea capsiferriformans (strain ES-2)</name>
    <dbReference type="NCBI Taxonomy" id="395494"/>
    <lineage>
        <taxon>Bacteria</taxon>
        <taxon>Pseudomonadati</taxon>
        <taxon>Pseudomonadota</taxon>
        <taxon>Betaproteobacteria</taxon>
        <taxon>Nitrosomonadales</taxon>
        <taxon>Gallionellaceae</taxon>
        <taxon>Gallionella</taxon>
    </lineage>
</organism>
<keyword evidence="5 6" id="KW-0408">Iron</keyword>
<dbReference type="EMBL" id="CP002159">
    <property type="protein sequence ID" value="ADL56624.1"/>
    <property type="molecule type" value="Genomic_DNA"/>
</dbReference>
<dbReference type="Pfam" id="PF01322">
    <property type="entry name" value="Cytochrom_C_2"/>
    <property type="match status" value="1"/>
</dbReference>
<dbReference type="PIRSF" id="PIRSF000027">
    <property type="entry name" value="Cytc_c_prime"/>
    <property type="match status" value="1"/>
</dbReference>
<dbReference type="RefSeq" id="WP_013294544.1">
    <property type="nucleotide sequence ID" value="NC_014394.1"/>
</dbReference>
<dbReference type="PROSITE" id="PS51009">
    <property type="entry name" value="CYTCII"/>
    <property type="match status" value="1"/>
</dbReference>
<dbReference type="OrthoDB" id="5520910at2"/>
<dbReference type="SUPFAM" id="SSF47175">
    <property type="entry name" value="Cytochromes"/>
    <property type="match status" value="1"/>
</dbReference>
<name>D9SCP3_GALCS</name>
<dbReference type="Proteomes" id="UP000001235">
    <property type="component" value="Chromosome"/>
</dbReference>
<dbReference type="STRING" id="395494.Galf_2627"/>
<evidence type="ECO:0000313" key="9">
    <source>
        <dbReference type="EMBL" id="ADL56624.1"/>
    </source>
</evidence>
<dbReference type="AlphaFoldDB" id="D9SCP3"/>
<evidence type="ECO:0000256" key="8">
    <source>
        <dbReference type="SAM" id="SignalP"/>
    </source>
</evidence>
<dbReference type="Gene3D" id="1.20.120.10">
    <property type="entry name" value="Cytochrome c/b562"/>
    <property type="match status" value="1"/>
</dbReference>
<dbReference type="InterPro" id="IPR010980">
    <property type="entry name" value="Cyt_c/b562"/>
</dbReference>
<keyword evidence="2 7" id="KW-0349">Heme</keyword>
<dbReference type="GO" id="GO:0042597">
    <property type="term" value="C:periplasmic space"/>
    <property type="evidence" value="ECO:0007669"/>
    <property type="project" value="InterPro"/>
</dbReference>
<keyword evidence="4" id="KW-0249">Electron transport</keyword>
<evidence type="ECO:0000256" key="5">
    <source>
        <dbReference type="ARBA" id="ARBA00023004"/>
    </source>
</evidence>
<protein>
    <submittedName>
        <fullName evidence="9">Cytochrome c class II</fullName>
    </submittedName>
</protein>
<keyword evidence="1" id="KW-0813">Transport</keyword>
<dbReference type="GO" id="GO:0005506">
    <property type="term" value="F:iron ion binding"/>
    <property type="evidence" value="ECO:0007669"/>
    <property type="project" value="InterPro"/>
</dbReference>
<evidence type="ECO:0000256" key="6">
    <source>
        <dbReference type="PIRSR" id="PIRSR000027-1"/>
    </source>
</evidence>
<feature type="binding site" description="axial binding residue" evidence="6">
    <location>
        <position position="146"/>
    </location>
    <ligand>
        <name>heme c</name>
        <dbReference type="ChEBI" id="CHEBI:61717"/>
    </ligand>
    <ligandPart>
        <name>Fe</name>
        <dbReference type="ChEBI" id="CHEBI:18248"/>
    </ligandPart>
</feature>
<feature type="signal peptide" evidence="8">
    <location>
        <begin position="1"/>
        <end position="24"/>
    </location>
</feature>
<gene>
    <name evidence="9" type="ordered locus">Galf_2627</name>
</gene>
<keyword evidence="10" id="KW-1185">Reference proteome</keyword>
<sequence length="154" mass="17172" precursor="true">MLKNISKIVLSTALMVGYASVAQAEMSREDYAIKFRRGGYTVLGWYYGPLYRMAKGEMPYDKALFLRNADYLAVLSKLPKDGFIPGSGAGETKAKPEIWSKSDKFKEANDRLENESARLAELAKTGDLDAIKVQFGKVQKSCKACHDDFKNKAD</sequence>
<reference evidence="9 10" key="1">
    <citation type="submission" date="2010-08" db="EMBL/GenBank/DDBJ databases">
        <title>Complete sequence of Gallionella capsiferriformans ES-2.</title>
        <authorList>
            <consortium name="US DOE Joint Genome Institute"/>
            <person name="Lucas S."/>
            <person name="Copeland A."/>
            <person name="Lapidus A."/>
            <person name="Cheng J.-F."/>
            <person name="Bruce D."/>
            <person name="Goodwin L."/>
            <person name="Pitluck S."/>
            <person name="Chertkov O."/>
            <person name="Davenport K.W."/>
            <person name="Detter J.C."/>
            <person name="Han C."/>
            <person name="Tapia R."/>
            <person name="Land M."/>
            <person name="Hauser L."/>
            <person name="Chang Y.-J."/>
            <person name="Jeffries C."/>
            <person name="Kyrpides N."/>
            <person name="Ivanova N."/>
            <person name="Mikhailova N."/>
            <person name="Shelobolina E.S."/>
            <person name="Picardal F."/>
            <person name="Roden E."/>
            <person name="Emerson D."/>
            <person name="Woyke T."/>
        </authorList>
    </citation>
    <scope>NUCLEOTIDE SEQUENCE [LARGE SCALE GENOMIC DNA]</scope>
    <source>
        <strain evidence="9 10">ES-2</strain>
    </source>
</reference>
<evidence type="ECO:0000256" key="4">
    <source>
        <dbReference type="ARBA" id="ARBA00022982"/>
    </source>
</evidence>
<dbReference type="GO" id="GO:0020037">
    <property type="term" value="F:heme binding"/>
    <property type="evidence" value="ECO:0007669"/>
    <property type="project" value="InterPro"/>
</dbReference>
<evidence type="ECO:0000256" key="2">
    <source>
        <dbReference type="ARBA" id="ARBA00022617"/>
    </source>
</evidence>
<keyword evidence="3 6" id="KW-0479">Metal-binding</keyword>
<dbReference type="InterPro" id="IPR002321">
    <property type="entry name" value="Cyt_c_II"/>
</dbReference>
<proteinExistence type="predicted"/>
<keyword evidence="8" id="KW-0732">Signal</keyword>
<feature type="binding site" description="covalent" evidence="7">
    <location>
        <position position="142"/>
    </location>
    <ligand>
        <name>heme c</name>
        <dbReference type="ChEBI" id="CHEBI:61717"/>
    </ligand>
</feature>
<dbReference type="GO" id="GO:0009055">
    <property type="term" value="F:electron transfer activity"/>
    <property type="evidence" value="ECO:0007669"/>
    <property type="project" value="InterPro"/>
</dbReference>
<comment type="PTM">
    <text evidence="7">Binds 1 heme group per subunit.</text>
</comment>